<feature type="region of interest" description="Disordered" evidence="1">
    <location>
        <begin position="38"/>
        <end position="60"/>
    </location>
</feature>
<feature type="region of interest" description="Disordered" evidence="1">
    <location>
        <begin position="121"/>
        <end position="184"/>
    </location>
</feature>
<dbReference type="InParanoid" id="A0A2R5GKM2"/>
<gene>
    <name evidence="2" type="ORF">FCC1311_073962</name>
</gene>
<name>A0A2R5GKM2_9STRA</name>
<dbReference type="EMBL" id="BEYU01000092">
    <property type="protein sequence ID" value="GBG31175.1"/>
    <property type="molecule type" value="Genomic_DNA"/>
</dbReference>
<feature type="compositionally biased region" description="Acidic residues" evidence="1">
    <location>
        <begin position="140"/>
        <end position="150"/>
    </location>
</feature>
<sequence>MGARASRGLVVRWNVMAAAAAALVLAWLWPTSWPPGGAPWTPQRAGTRRRGGTPRQGAAGDAAGLEGVLRAIVASPGAHSLATVVVIAATAYYYRHQAVPALDACGLSFLVDLLGLSPKALPPMEDQEDDISDLPPLIDASDDDDDDDDTSVANDVAKINETPGETSTDLDGSERKDFDGSSNVDGLGGGLDDAASSHSCNRLVFIPCVDQSKGGICQGLDHETDGFNGAEHSVVSPPMVFDNWLGLIPAEPGLRWRKEPACKEGPRRFAIIKSFHTIACRGIFNCELRIRIKLSRISQSSAGAAAFWPSHRWSTLDFP</sequence>
<proteinExistence type="predicted"/>
<accession>A0A2R5GKM2</accession>
<evidence type="ECO:0000313" key="2">
    <source>
        <dbReference type="EMBL" id="GBG31175.1"/>
    </source>
</evidence>
<comment type="caution">
    <text evidence="2">The sequence shown here is derived from an EMBL/GenBank/DDBJ whole genome shotgun (WGS) entry which is preliminary data.</text>
</comment>
<evidence type="ECO:0000313" key="3">
    <source>
        <dbReference type="Proteomes" id="UP000241890"/>
    </source>
</evidence>
<keyword evidence="3" id="KW-1185">Reference proteome</keyword>
<reference evidence="2 3" key="1">
    <citation type="submission" date="2017-12" db="EMBL/GenBank/DDBJ databases">
        <title>Sequencing, de novo assembly and annotation of complete genome of a new Thraustochytrid species, strain FCC1311.</title>
        <authorList>
            <person name="Sedici K."/>
            <person name="Godart F."/>
            <person name="Aiese Cigliano R."/>
            <person name="Sanseverino W."/>
            <person name="Barakat M."/>
            <person name="Ortet P."/>
            <person name="Marechal E."/>
            <person name="Cagnac O."/>
            <person name="Amato A."/>
        </authorList>
    </citation>
    <scope>NUCLEOTIDE SEQUENCE [LARGE SCALE GENOMIC DNA]</scope>
</reference>
<dbReference type="AlphaFoldDB" id="A0A2R5GKM2"/>
<evidence type="ECO:0000256" key="1">
    <source>
        <dbReference type="SAM" id="MobiDB-lite"/>
    </source>
</evidence>
<organism evidence="2 3">
    <name type="scientific">Hondaea fermentalgiana</name>
    <dbReference type="NCBI Taxonomy" id="2315210"/>
    <lineage>
        <taxon>Eukaryota</taxon>
        <taxon>Sar</taxon>
        <taxon>Stramenopiles</taxon>
        <taxon>Bigyra</taxon>
        <taxon>Labyrinthulomycetes</taxon>
        <taxon>Thraustochytrida</taxon>
        <taxon>Thraustochytriidae</taxon>
        <taxon>Hondaea</taxon>
    </lineage>
</organism>
<dbReference type="Proteomes" id="UP000241890">
    <property type="component" value="Unassembled WGS sequence"/>
</dbReference>
<protein>
    <submittedName>
        <fullName evidence="2">Uncharacterized protein</fullName>
    </submittedName>
</protein>